<organism evidence="1 2">
    <name type="scientific">Trichinella spiralis</name>
    <name type="common">Trichina worm</name>
    <dbReference type="NCBI Taxonomy" id="6334"/>
    <lineage>
        <taxon>Eukaryota</taxon>
        <taxon>Metazoa</taxon>
        <taxon>Ecdysozoa</taxon>
        <taxon>Nematoda</taxon>
        <taxon>Enoplea</taxon>
        <taxon>Dorylaimia</taxon>
        <taxon>Trichinellida</taxon>
        <taxon>Trichinellidae</taxon>
        <taxon>Trichinella</taxon>
    </lineage>
</organism>
<accession>A0A0V0Z256</accession>
<comment type="caution">
    <text evidence="1">The sequence shown here is derived from an EMBL/GenBank/DDBJ whole genome shotgun (WGS) entry which is preliminary data.</text>
</comment>
<name>A0A0V0Z256_TRISP</name>
<dbReference type="AlphaFoldDB" id="A0A0V0Z256"/>
<keyword evidence="2" id="KW-1185">Reference proteome</keyword>
<proteinExistence type="predicted"/>
<gene>
    <name evidence="1" type="ORF">T01_7909</name>
</gene>
<protein>
    <submittedName>
        <fullName evidence="1">Uncharacterized protein</fullName>
    </submittedName>
</protein>
<dbReference type="EMBL" id="JYDH01003054">
    <property type="protein sequence ID" value="KRY06626.1"/>
    <property type="molecule type" value="Genomic_DNA"/>
</dbReference>
<dbReference type="InParanoid" id="A0A0V0Z256"/>
<dbReference type="Proteomes" id="UP000054776">
    <property type="component" value="Unassembled WGS sequence"/>
</dbReference>
<sequence length="56" mass="6478">MWAFDSVVSFDAMLCTALHNEHEKSNECATAEYLFEFVELSKCKFTKTISVVLEKR</sequence>
<evidence type="ECO:0000313" key="2">
    <source>
        <dbReference type="Proteomes" id="UP000054776"/>
    </source>
</evidence>
<reference evidence="1 2" key="1">
    <citation type="submission" date="2015-01" db="EMBL/GenBank/DDBJ databases">
        <title>Evolution of Trichinella species and genotypes.</title>
        <authorList>
            <person name="Korhonen P.K."/>
            <person name="Edoardo P."/>
            <person name="Giuseppe L.R."/>
            <person name="Gasser R.B."/>
        </authorList>
    </citation>
    <scope>NUCLEOTIDE SEQUENCE [LARGE SCALE GENOMIC DNA]</scope>
    <source>
        <strain evidence="1">ISS3</strain>
    </source>
</reference>
<evidence type="ECO:0000313" key="1">
    <source>
        <dbReference type="EMBL" id="KRY06626.1"/>
    </source>
</evidence>